<evidence type="ECO:0000256" key="1">
    <source>
        <dbReference type="SAM" id="Coils"/>
    </source>
</evidence>
<evidence type="ECO:0000313" key="5">
    <source>
        <dbReference type="Proteomes" id="UP000231019"/>
    </source>
</evidence>
<feature type="coiled-coil region" evidence="1">
    <location>
        <begin position="244"/>
        <end position="271"/>
    </location>
</feature>
<evidence type="ECO:0000256" key="2">
    <source>
        <dbReference type="SAM" id="SignalP"/>
    </source>
</evidence>
<dbReference type="InterPro" id="IPR003343">
    <property type="entry name" value="Big_2"/>
</dbReference>
<gene>
    <name evidence="4" type="ORF">COW36_21885</name>
</gene>
<keyword evidence="1" id="KW-0175">Coiled coil</keyword>
<keyword evidence="2" id="KW-0732">Signal</keyword>
<dbReference type="InterPro" id="IPR008964">
    <property type="entry name" value="Invasin/intimin_cell_adhesion"/>
</dbReference>
<dbReference type="Pfam" id="PF02368">
    <property type="entry name" value="Big_2"/>
    <property type="match status" value="1"/>
</dbReference>
<dbReference type="Proteomes" id="UP000231019">
    <property type="component" value="Unassembled WGS sequence"/>
</dbReference>
<dbReference type="SMART" id="SM00635">
    <property type="entry name" value="BID_2"/>
    <property type="match status" value="1"/>
</dbReference>
<dbReference type="SUPFAM" id="SSF49373">
    <property type="entry name" value="Invasin/intimin cell-adhesion fragments"/>
    <property type="match status" value="1"/>
</dbReference>
<proteinExistence type="predicted"/>
<sequence>MKNKFAKSVLATVTVSLLASCSSSSQAPSTVNISGTQTAATASLVPIEVQSVPGYAIKPSLGNASVTGQLKIPAGLVLSPSDLSSITAPPQGITAPPQGITAPPQGITAPPQGITAPPLGVLPAQSVFGIRSVKSSGLAVGFWAEFFRDNFRLVIPELGQQAFVNNTVLQYINGQPYFVASYVMPKVAPNKTYTVEAKHPLLSLRSTLQTGEAGQTAASDLDLGSTAVDLVKQAAQARNKKVNLAYLNKSLKDLEKVSDALQKRYKNELSESQLQAIVNEYVDSIPAYSEPASIRVDSEVRQLKLKKGETLQLSATTTYANQEKTQAVQWRTLQGDILNVLADGTVLGVKSGSTVLEAISVDNPTLKDQIRIDVY</sequence>
<comment type="caution">
    <text evidence="4">The sequence shown here is derived from an EMBL/GenBank/DDBJ whole genome shotgun (WGS) entry which is preliminary data.</text>
</comment>
<dbReference type="AlphaFoldDB" id="A0A2M7FYW2"/>
<evidence type="ECO:0000313" key="4">
    <source>
        <dbReference type="EMBL" id="PIW14421.1"/>
    </source>
</evidence>
<reference evidence="4 5" key="1">
    <citation type="submission" date="2017-09" db="EMBL/GenBank/DDBJ databases">
        <title>Depth-based differentiation of microbial function through sediment-hosted aquifers and enrichment of novel symbionts in the deep terrestrial subsurface.</title>
        <authorList>
            <person name="Probst A.J."/>
            <person name="Ladd B."/>
            <person name="Jarett J.K."/>
            <person name="Geller-Mcgrath D.E."/>
            <person name="Sieber C.M."/>
            <person name="Emerson J.B."/>
            <person name="Anantharaman K."/>
            <person name="Thomas B.C."/>
            <person name="Malmstrom R."/>
            <person name="Stieglmeier M."/>
            <person name="Klingl A."/>
            <person name="Woyke T."/>
            <person name="Ryan C.M."/>
            <person name="Banfield J.F."/>
        </authorList>
    </citation>
    <scope>NUCLEOTIDE SEQUENCE [LARGE SCALE GENOMIC DNA]</scope>
    <source>
        <strain evidence="4">CG17_big_fil_post_rev_8_21_14_2_50_48_46</strain>
    </source>
</reference>
<protein>
    <recommendedName>
        <fullName evidence="3">BIG2 domain-containing protein</fullName>
    </recommendedName>
</protein>
<organism evidence="4 5">
    <name type="scientific">bacterium (Candidatus Blackallbacteria) CG17_big_fil_post_rev_8_21_14_2_50_48_46</name>
    <dbReference type="NCBI Taxonomy" id="2014261"/>
    <lineage>
        <taxon>Bacteria</taxon>
        <taxon>Candidatus Blackallbacteria</taxon>
    </lineage>
</organism>
<dbReference type="Gene3D" id="2.60.40.1080">
    <property type="match status" value="1"/>
</dbReference>
<feature type="chain" id="PRO_5014617533" description="BIG2 domain-containing protein" evidence="2">
    <location>
        <begin position="28"/>
        <end position="375"/>
    </location>
</feature>
<dbReference type="EMBL" id="PFFQ01000060">
    <property type="protein sequence ID" value="PIW14421.1"/>
    <property type="molecule type" value="Genomic_DNA"/>
</dbReference>
<feature type="signal peptide" evidence="2">
    <location>
        <begin position="1"/>
        <end position="27"/>
    </location>
</feature>
<evidence type="ECO:0000259" key="3">
    <source>
        <dbReference type="SMART" id="SM00635"/>
    </source>
</evidence>
<name>A0A2M7FYW2_9BACT</name>
<dbReference type="PROSITE" id="PS51257">
    <property type="entry name" value="PROKAR_LIPOPROTEIN"/>
    <property type="match status" value="1"/>
</dbReference>
<accession>A0A2M7FYW2</accession>
<feature type="domain" description="BIG2" evidence="3">
    <location>
        <begin position="290"/>
        <end position="370"/>
    </location>
</feature>